<evidence type="ECO:0000256" key="2">
    <source>
        <dbReference type="ARBA" id="ARBA00001936"/>
    </source>
</evidence>
<sequence>MDSRKVRVSKIKLLGKEEGTHPSVFERLSGLFPRHSSAPATNPPLGVEEKPAQFDHALKVQIISWNMNDTLPKGDLAALLGVVPPYGSDSANPAASDFQLEDTGHPYHIIVIAGQECPTGLLPMGMGAVKMERSKEHKLKGKKEEEGSPNKPKKPRRSEEGELLTELPPAKDVPPSTPTVQPTNLPVSGQVQHSSGWSALLEDWYSKGLGAKRFSLEDWQIPTSPGTVSPPSPAPSRSPSLPALPLPPIISDPAKLAVPPSPRRMSTLIPGHHSNGHTTSPAEPGPYVLVAKERLMGIYLAVYVHRETRSLVRGFSKSSVTAGLIGGRLGNKGGVGISLNIAGSSFLFVNAHLAAHEGRQAMRIENMEKIQAELKLDNFGEHLHPRKPIPDLTKTDITNTFDYTFIFGDLNFRLNVSRLHADWLISRQEYLRAQEFDELRMNMRSTKIFPGFEEPEISFPPTFKYDVPKSRHHTRKYKEGRDKNGKVVGMGGVRVSIRRSRKRRKSKGKIKGPTQDEDGSFVGVDKSGDEKVSGQQKLQPVNERETEVSSISEEDDSDVDRDQEQEVDSVSAFSGVARPSGSTNRPPSTRSHRSGVLSTRSPFSEPDTERHEDDGNDTAYEDGEGAHLHHNTQLNAGNAAGRNAVLKIFTRSAKQSWRAIVAKSTSSLGAIPLPKSPTSPVFDPRPRAKSPAKSERFSSGIGLGLPEQRFRGVSAGLEVASGFSTPVVGTGMGRSQPNLVLDTGMNEPLENSRQRTSADGGSRGVTSPLGVTGVAGTLAPPAMIRTNSSVGSAAGNSVNMPAEDSSDSENVKGVYDTSSKQRVPSWCDRIVYKSMVLPPQPPPSLPAPTFSAPLSDTLHEDSRFGRVGSILTGIRHRGSRGQKDSLPQPTSRENTLSSLSRAGSLRLKEAHSKTNSTCARAREAHLSEARASPFLQQSGDGDDSAIVMLHDTSRPGSLGKSGKRPGSLGKRPGSAGSTSTANADQPASLHWPRTNPFARLLHPHIHTPGGPGLIHAVSMEPQPQPSAEPSPIPRPRSFSTSEGREKSRDRAGSGPRTPRQSDGDADNPSVQPAKDDGFWRFFRSFNREPTVMVAEPEPEPELAEVPQIRRRGDIVCVSYGTLDDREMQRLGGRSDHRPVIGSSGRLIYLTSIVLSSELSRSRQPLDTMVKVDNKVCLIVHDGWGVSEVEKGNAVIGGDTTNMDTIAKNHSYRTLQAHGLAVGLSDGLMGNSEVGHLNIGAGRIVWQDIVRIDVSIKKREFHKNKTILESCKHAKDTSGRLHLLGLVSDGGVHSHINHLKALLETAKEVGVPKAIVHFVGDGRDTAPRSSSKYLKELLEFMQKEQYGEIGTVVGRYYAMDRDKRWERVKIAVDGLVSGVGEDTSDPVATIEERYKKDETDEFLKPIIVGGEETRIKDKDTIFFFNYRSDRMREIVSVFGLPDKPMEVTVPNDLNITTMSRYNAEFPFNIAFPPQAMTNVLAEWLAKKGLKQSHIAETEKYAHVTFFFNGGVEKQFEQEDRALIDSPKVATYDKQPEMSAQGVADKVAETVIGDKYDFVMCNFAPPDMVGHTGVYDAAVQAISATDKAVKTVYDACQKAGYILAITADHGNAEQMINPETGNPHTAHTTNPVPFIITGDPSKYGLVGDEENGEDEEGKGALADVAPTILDLMGLDKPQDMSGRSLLLRK</sequence>
<comment type="catalytic activity">
    <reaction evidence="1">
        <text>(2R)-2-phosphoglycerate = (2R)-3-phosphoglycerate</text>
        <dbReference type="Rhea" id="RHEA:15901"/>
        <dbReference type="ChEBI" id="CHEBI:58272"/>
        <dbReference type="ChEBI" id="CHEBI:58289"/>
        <dbReference type="EC" id="5.4.2.12"/>
    </reaction>
</comment>
<feature type="region of interest" description="Disordered" evidence="13">
    <location>
        <begin position="738"/>
        <end position="769"/>
    </location>
</feature>
<feature type="compositionally biased region" description="Polar residues" evidence="13">
    <location>
        <begin position="749"/>
        <end position="759"/>
    </location>
</feature>
<evidence type="ECO:0000259" key="14">
    <source>
        <dbReference type="SMART" id="SM00128"/>
    </source>
</evidence>
<keyword evidence="10" id="KW-0413">Isomerase</keyword>
<proteinExistence type="inferred from homology"/>
<dbReference type="FunFam" id="3.40.720.10:FF:000001">
    <property type="entry name" value="2,3-bisphosphoglycerate-independent phosphoglycerate mutase"/>
    <property type="match status" value="1"/>
</dbReference>
<feature type="region of interest" description="Disordered" evidence="13">
    <location>
        <begin position="790"/>
        <end position="816"/>
    </location>
</feature>
<comment type="function">
    <text evidence="3">Catalyzes the interconversion of 2-phosphoglycerate and 3-phosphoglycerate.</text>
</comment>
<dbReference type="Gene3D" id="3.60.10.10">
    <property type="entry name" value="Endonuclease/exonuclease/phosphatase"/>
    <property type="match status" value="2"/>
</dbReference>
<dbReference type="SUPFAM" id="SSF53649">
    <property type="entry name" value="Alkaline phosphatase-like"/>
    <property type="match status" value="1"/>
</dbReference>
<dbReference type="CDD" id="cd16010">
    <property type="entry name" value="iPGM"/>
    <property type="match status" value="1"/>
</dbReference>
<feature type="compositionally biased region" description="Acidic residues" evidence="13">
    <location>
        <begin position="614"/>
        <end position="623"/>
    </location>
</feature>
<dbReference type="InterPro" id="IPR005995">
    <property type="entry name" value="Pgm_bpd_ind"/>
</dbReference>
<evidence type="ECO:0000313" key="16">
    <source>
        <dbReference type="Proteomes" id="UP000663843"/>
    </source>
</evidence>
<comment type="pathway">
    <text evidence="4">Carbohydrate degradation; glycolysis; pyruvate from D-glyceraldehyde 3-phosphate: step 3/5.</text>
</comment>
<dbReference type="Pfam" id="PF22669">
    <property type="entry name" value="Exo_endo_phos2"/>
    <property type="match status" value="1"/>
</dbReference>
<feature type="region of interest" description="Disordered" evidence="13">
    <location>
        <begin position="133"/>
        <end position="191"/>
    </location>
</feature>
<dbReference type="GO" id="GO:0004619">
    <property type="term" value="F:phosphoglycerate mutase activity"/>
    <property type="evidence" value="ECO:0007669"/>
    <property type="project" value="UniProtKB-EC"/>
</dbReference>
<evidence type="ECO:0000256" key="9">
    <source>
        <dbReference type="ARBA" id="ARBA00023211"/>
    </source>
</evidence>
<dbReference type="EC" id="5.4.2.12" evidence="6"/>
<evidence type="ECO:0000256" key="11">
    <source>
        <dbReference type="ARBA" id="ARBA00071648"/>
    </source>
</evidence>
<dbReference type="GO" id="GO:0030145">
    <property type="term" value="F:manganese ion binding"/>
    <property type="evidence" value="ECO:0007669"/>
    <property type="project" value="InterPro"/>
</dbReference>
<dbReference type="InterPro" id="IPR017850">
    <property type="entry name" value="Alkaline_phosphatase_core_sf"/>
</dbReference>
<dbReference type="InterPro" id="IPR036646">
    <property type="entry name" value="PGAM_B_sf"/>
</dbReference>
<reference evidence="15" key="1">
    <citation type="submission" date="2021-01" db="EMBL/GenBank/DDBJ databases">
        <authorList>
            <person name="Kaushik A."/>
        </authorList>
    </citation>
    <scope>NUCLEOTIDE SEQUENCE</scope>
    <source>
        <strain evidence="15">AG2-2IIIB</strain>
    </source>
</reference>
<dbReference type="GO" id="GO:0016791">
    <property type="term" value="F:phosphatase activity"/>
    <property type="evidence" value="ECO:0007669"/>
    <property type="project" value="InterPro"/>
</dbReference>
<dbReference type="HAMAP" id="MF_01038">
    <property type="entry name" value="GpmI"/>
    <property type="match status" value="1"/>
</dbReference>
<feature type="compositionally biased region" description="Polar residues" evidence="13">
    <location>
        <begin position="885"/>
        <end position="895"/>
    </location>
</feature>
<feature type="region of interest" description="Disordered" evidence="13">
    <location>
        <begin position="463"/>
        <end position="624"/>
    </location>
</feature>
<dbReference type="UniPathway" id="UPA00109">
    <property type="reaction ID" value="UER00186"/>
</dbReference>
<evidence type="ECO:0000256" key="5">
    <source>
        <dbReference type="ARBA" id="ARBA00008819"/>
    </source>
</evidence>
<evidence type="ECO:0000256" key="12">
    <source>
        <dbReference type="ARBA" id="ARBA00083354"/>
    </source>
</evidence>
<evidence type="ECO:0000256" key="10">
    <source>
        <dbReference type="ARBA" id="ARBA00023235"/>
    </source>
</evidence>
<evidence type="ECO:0000256" key="8">
    <source>
        <dbReference type="ARBA" id="ARBA00023152"/>
    </source>
</evidence>
<dbReference type="GO" id="GO:0046856">
    <property type="term" value="P:phosphatidylinositol dephosphorylation"/>
    <property type="evidence" value="ECO:0007669"/>
    <property type="project" value="InterPro"/>
</dbReference>
<gene>
    <name evidence="15" type="ORF">RDB_LOCUS100296</name>
</gene>
<dbReference type="NCBIfam" id="TIGR01307">
    <property type="entry name" value="pgm_bpd_ind"/>
    <property type="match status" value="1"/>
</dbReference>
<evidence type="ECO:0000256" key="6">
    <source>
        <dbReference type="ARBA" id="ARBA00012026"/>
    </source>
</evidence>
<protein>
    <recommendedName>
        <fullName evidence="11">2,3-bisphosphoglycerate-independent phosphoglycerate mutase</fullName>
        <ecNumber evidence="6">5.4.2.12</ecNumber>
    </recommendedName>
    <alternativeName>
        <fullName evidence="12">Cofactor-independent phosphoglycerate mutase homolog</fullName>
    </alternativeName>
</protein>
<dbReference type="EMBL" id="CAJMWT010003161">
    <property type="protein sequence ID" value="CAE6465055.1"/>
    <property type="molecule type" value="Genomic_DNA"/>
</dbReference>
<feature type="compositionally biased region" description="Basic and acidic residues" evidence="13">
    <location>
        <begin position="1042"/>
        <end position="1051"/>
    </location>
</feature>
<dbReference type="Pfam" id="PF01676">
    <property type="entry name" value="Metalloenzyme"/>
    <property type="match status" value="1"/>
</dbReference>
<dbReference type="InterPro" id="IPR006124">
    <property type="entry name" value="Metalloenzyme"/>
</dbReference>
<dbReference type="GO" id="GO:0005737">
    <property type="term" value="C:cytoplasm"/>
    <property type="evidence" value="ECO:0007669"/>
    <property type="project" value="InterPro"/>
</dbReference>
<feature type="compositionally biased region" description="Pro residues" evidence="13">
    <location>
        <begin position="1022"/>
        <end position="1034"/>
    </location>
</feature>
<organism evidence="15 16">
    <name type="scientific">Rhizoctonia solani</name>
    <dbReference type="NCBI Taxonomy" id="456999"/>
    <lineage>
        <taxon>Eukaryota</taxon>
        <taxon>Fungi</taxon>
        <taxon>Dikarya</taxon>
        <taxon>Basidiomycota</taxon>
        <taxon>Agaricomycotina</taxon>
        <taxon>Agaricomycetes</taxon>
        <taxon>Cantharellales</taxon>
        <taxon>Ceratobasidiaceae</taxon>
        <taxon>Rhizoctonia</taxon>
    </lineage>
</organism>
<dbReference type="Proteomes" id="UP000663843">
    <property type="component" value="Unassembled WGS sequence"/>
</dbReference>
<evidence type="ECO:0000256" key="13">
    <source>
        <dbReference type="SAM" id="MobiDB-lite"/>
    </source>
</evidence>
<feature type="compositionally biased region" description="Pro residues" evidence="13">
    <location>
        <begin position="228"/>
        <end position="245"/>
    </location>
</feature>
<comment type="cofactor">
    <cofactor evidence="2">
        <name>Mn(2+)</name>
        <dbReference type="ChEBI" id="CHEBI:29035"/>
    </cofactor>
</comment>
<accession>A0A8H3GS27</accession>
<evidence type="ECO:0000256" key="1">
    <source>
        <dbReference type="ARBA" id="ARBA00000370"/>
    </source>
</evidence>
<dbReference type="Gene3D" id="3.40.720.10">
    <property type="entry name" value="Alkaline Phosphatase, subunit A"/>
    <property type="match status" value="1"/>
</dbReference>
<dbReference type="GO" id="GO:0006096">
    <property type="term" value="P:glycolytic process"/>
    <property type="evidence" value="ECO:0007669"/>
    <property type="project" value="UniProtKB-UniPathway"/>
</dbReference>
<keyword evidence="7" id="KW-0479">Metal-binding</keyword>
<name>A0A8H3GS27_9AGAM</name>
<comment type="similarity">
    <text evidence="5">Belongs to the BPG-independent phosphoglycerate mutase family.</text>
</comment>
<feature type="compositionally biased region" description="Acidic residues" evidence="13">
    <location>
        <begin position="552"/>
        <end position="567"/>
    </location>
</feature>
<dbReference type="SUPFAM" id="SSF56219">
    <property type="entry name" value="DNase I-like"/>
    <property type="match status" value="1"/>
</dbReference>
<feature type="compositionally biased region" description="Polar residues" evidence="13">
    <location>
        <begin position="580"/>
        <end position="589"/>
    </location>
</feature>
<dbReference type="SMART" id="SM00128">
    <property type="entry name" value="IPPc"/>
    <property type="match status" value="1"/>
</dbReference>
<feature type="compositionally biased region" description="Basic residues" evidence="13">
    <location>
        <begin position="496"/>
        <end position="510"/>
    </location>
</feature>
<keyword evidence="8" id="KW-0324">Glycolysis</keyword>
<keyword evidence="9" id="KW-0464">Manganese</keyword>
<evidence type="ECO:0000313" key="15">
    <source>
        <dbReference type="EMBL" id="CAE6465055.1"/>
    </source>
</evidence>
<feature type="compositionally biased region" description="Polar residues" evidence="13">
    <location>
        <begin position="975"/>
        <end position="985"/>
    </location>
</feature>
<feature type="compositionally biased region" description="Polar residues" evidence="13">
    <location>
        <begin position="178"/>
        <end position="191"/>
    </location>
</feature>
<dbReference type="GO" id="GO:0006007">
    <property type="term" value="P:glucose catabolic process"/>
    <property type="evidence" value="ECO:0007669"/>
    <property type="project" value="InterPro"/>
</dbReference>
<dbReference type="InterPro" id="IPR000300">
    <property type="entry name" value="IPPc"/>
</dbReference>
<evidence type="ECO:0000256" key="7">
    <source>
        <dbReference type="ARBA" id="ARBA00022723"/>
    </source>
</evidence>
<feature type="compositionally biased region" description="Low complexity" evidence="13">
    <location>
        <begin position="896"/>
        <end position="905"/>
    </location>
</feature>
<dbReference type="FunFam" id="3.40.1450.10:FF:000001">
    <property type="entry name" value="2,3-bisphosphoglycerate-independent phosphoglycerate mutase"/>
    <property type="match status" value="1"/>
</dbReference>
<evidence type="ECO:0000256" key="4">
    <source>
        <dbReference type="ARBA" id="ARBA00004798"/>
    </source>
</evidence>
<dbReference type="PANTHER" id="PTHR31637:SF0">
    <property type="entry name" value="2,3-BISPHOSPHOGLYCERATE-INDEPENDENT PHOSPHOGLYCERATE MUTASE"/>
    <property type="match status" value="1"/>
</dbReference>
<dbReference type="SUPFAM" id="SSF64158">
    <property type="entry name" value="2,3-Bisphosphoglycerate-independent phosphoglycerate mutase, substrate-binding domain"/>
    <property type="match status" value="1"/>
</dbReference>
<feature type="region of interest" description="Disordered" evidence="13">
    <location>
        <begin position="671"/>
        <end position="703"/>
    </location>
</feature>
<feature type="region of interest" description="Disordered" evidence="13">
    <location>
        <begin position="222"/>
        <end position="245"/>
    </location>
</feature>
<dbReference type="InterPro" id="IPR036691">
    <property type="entry name" value="Endo/exonu/phosph_ase_sf"/>
</dbReference>
<evidence type="ECO:0000256" key="3">
    <source>
        <dbReference type="ARBA" id="ARBA00002315"/>
    </source>
</evidence>
<dbReference type="Pfam" id="PF06415">
    <property type="entry name" value="iPGM_N"/>
    <property type="match status" value="1"/>
</dbReference>
<dbReference type="PANTHER" id="PTHR31637">
    <property type="entry name" value="2,3-BISPHOSPHOGLYCERATE-INDEPENDENT PHOSPHOGLYCERATE MUTASE"/>
    <property type="match status" value="1"/>
</dbReference>
<dbReference type="Gene3D" id="3.40.1450.10">
    <property type="entry name" value="BPG-independent phosphoglycerate mutase, domain B"/>
    <property type="match status" value="1"/>
</dbReference>
<comment type="caution">
    <text evidence="15">The sequence shown here is derived from an EMBL/GenBank/DDBJ whole genome shotgun (WGS) entry which is preliminary data.</text>
</comment>
<feature type="domain" description="Inositol polyphosphate-related phosphatase" evidence="14">
    <location>
        <begin position="217"/>
        <end position="505"/>
    </location>
</feature>
<feature type="compositionally biased region" description="Polar residues" evidence="13">
    <location>
        <begin position="790"/>
        <end position="799"/>
    </location>
</feature>
<feature type="region of interest" description="Disordered" evidence="13">
    <location>
        <begin position="871"/>
        <end position="1074"/>
    </location>
</feature>
<dbReference type="InterPro" id="IPR011258">
    <property type="entry name" value="BPG-indep_PGM_N"/>
</dbReference>